<dbReference type="HOGENOM" id="CLU_1412728_0_0_0"/>
<accession>A0A081C813</accession>
<evidence type="ECO:0000313" key="2">
    <source>
        <dbReference type="Proteomes" id="UP000030661"/>
    </source>
</evidence>
<reference evidence="1" key="1">
    <citation type="journal article" date="2015" name="PeerJ">
        <title>First genomic representation of candidate bacterial phylum KSB3 points to enhanced environmental sensing as a trigger of wastewater bulking.</title>
        <authorList>
            <person name="Sekiguchi Y."/>
            <person name="Ohashi A."/>
            <person name="Parks D.H."/>
            <person name="Yamauchi T."/>
            <person name="Tyson G.W."/>
            <person name="Hugenholtz P."/>
        </authorList>
    </citation>
    <scope>NUCLEOTIDE SEQUENCE [LARGE SCALE GENOMIC DNA]</scope>
</reference>
<evidence type="ECO:0000313" key="1">
    <source>
        <dbReference type="EMBL" id="GAK60718.1"/>
    </source>
</evidence>
<organism evidence="1">
    <name type="scientific">Vecturithrix granuli</name>
    <dbReference type="NCBI Taxonomy" id="1499967"/>
    <lineage>
        <taxon>Bacteria</taxon>
        <taxon>Candidatus Moduliflexota</taxon>
        <taxon>Candidatus Vecturitrichia</taxon>
        <taxon>Candidatus Vecturitrichales</taxon>
        <taxon>Candidatus Vecturitrichaceae</taxon>
        <taxon>Candidatus Vecturithrix</taxon>
    </lineage>
</organism>
<dbReference type="EMBL" id="DF820474">
    <property type="protein sequence ID" value="GAK60718.1"/>
    <property type="molecule type" value="Genomic_DNA"/>
</dbReference>
<sequence>MRKHILCVLIIIGLMLGMVSCAGQTKKTDEASLSKEGSLPESVMKQARKDLKESEEWQKFDQSGAVKFLQVEDTAAASAEGTGALLDGSLGERLIEIKVLPEVSGQFVEWTLKNAGPSPVWVVTTSKSNSVVPIIIQAGEEMNFATDVIDGYCYIVVDNEGGQKTILTVNAKCGDVEAKTTSGGKNMSMTWF</sequence>
<gene>
    <name evidence="1" type="ORF">U27_00616</name>
</gene>
<keyword evidence="2" id="KW-1185">Reference proteome</keyword>
<dbReference type="STRING" id="1499967.U27_00616"/>
<dbReference type="AlphaFoldDB" id="A0A081C813"/>
<proteinExistence type="predicted"/>
<dbReference type="PROSITE" id="PS51257">
    <property type="entry name" value="PROKAR_LIPOPROTEIN"/>
    <property type="match status" value="1"/>
</dbReference>
<evidence type="ECO:0008006" key="3">
    <source>
        <dbReference type="Google" id="ProtNLM"/>
    </source>
</evidence>
<dbReference type="Proteomes" id="UP000030661">
    <property type="component" value="Unassembled WGS sequence"/>
</dbReference>
<protein>
    <recommendedName>
        <fullName evidence="3">Lipoprotein</fullName>
    </recommendedName>
</protein>
<name>A0A081C813_VECG1</name>